<evidence type="ECO:0000313" key="4">
    <source>
        <dbReference type="RefSeq" id="XP_070424338.1"/>
    </source>
</evidence>
<feature type="compositionally biased region" description="Polar residues" evidence="1">
    <location>
        <begin position="173"/>
        <end position="188"/>
    </location>
</feature>
<keyword evidence="2" id="KW-0812">Transmembrane</keyword>
<dbReference type="GeneID" id="103562729"/>
<reference evidence="4" key="1">
    <citation type="submission" date="2025-08" db="UniProtKB">
        <authorList>
            <consortium name="RefSeq"/>
        </authorList>
    </citation>
    <scope>IDENTIFICATION</scope>
    <source>
        <tissue evidence="4">Blood</tissue>
    </source>
</reference>
<keyword evidence="3" id="KW-1185">Reference proteome</keyword>
<protein>
    <submittedName>
        <fullName evidence="4">Linker for activation of T-cells family member 1 isoform X1</fullName>
    </submittedName>
</protein>
<accession>A0ABM4K820</accession>
<dbReference type="RefSeq" id="XP_070424338.1">
    <property type="nucleotide sequence ID" value="XM_070568237.1"/>
</dbReference>
<dbReference type="InterPro" id="IPR008359">
    <property type="entry name" value="Linker_for_activat_Tcells_prot"/>
</dbReference>
<feature type="compositionally biased region" description="Acidic residues" evidence="1">
    <location>
        <begin position="190"/>
        <end position="208"/>
    </location>
</feature>
<keyword evidence="2" id="KW-0472">Membrane</keyword>
<dbReference type="PANTHER" id="PTHR15586">
    <property type="entry name" value="LINKER FOR ACTIVATION OF T-CELLS FAMILY MEMBER 1"/>
    <property type="match status" value="1"/>
</dbReference>
<gene>
    <name evidence="4" type="primary">LAT</name>
</gene>
<organism evidence="3 4">
    <name type="scientific">Equus przewalskii</name>
    <name type="common">Przewalski's horse</name>
    <name type="synonym">Equus caballus przewalskii</name>
    <dbReference type="NCBI Taxonomy" id="9798"/>
    <lineage>
        <taxon>Eukaryota</taxon>
        <taxon>Metazoa</taxon>
        <taxon>Chordata</taxon>
        <taxon>Craniata</taxon>
        <taxon>Vertebrata</taxon>
        <taxon>Euteleostomi</taxon>
        <taxon>Mammalia</taxon>
        <taxon>Eutheria</taxon>
        <taxon>Laurasiatheria</taxon>
        <taxon>Perissodactyla</taxon>
        <taxon>Equidae</taxon>
        <taxon>Equus</taxon>
    </lineage>
</organism>
<dbReference type="Pfam" id="PF15234">
    <property type="entry name" value="LAT"/>
    <property type="match status" value="1"/>
</dbReference>
<evidence type="ECO:0000256" key="2">
    <source>
        <dbReference type="SAM" id="Phobius"/>
    </source>
</evidence>
<feature type="region of interest" description="Disordered" evidence="1">
    <location>
        <begin position="146"/>
        <end position="241"/>
    </location>
</feature>
<dbReference type="PANTHER" id="PTHR15586:SF0">
    <property type="entry name" value="LINKER FOR ACTIVATION OF T-CELLS FAMILY MEMBER 1"/>
    <property type="match status" value="1"/>
</dbReference>
<evidence type="ECO:0000313" key="3">
    <source>
        <dbReference type="Proteomes" id="UP001652662"/>
    </source>
</evidence>
<dbReference type="Proteomes" id="UP001652662">
    <property type="component" value="Chromosome 12"/>
</dbReference>
<proteinExistence type="predicted"/>
<keyword evidence="2" id="KW-1133">Transmembrane helix</keyword>
<evidence type="ECO:0000256" key="1">
    <source>
        <dbReference type="SAM" id="MobiDB-lite"/>
    </source>
</evidence>
<dbReference type="PRINTS" id="PR01781">
    <property type="entry name" value="LATPROTEIN"/>
</dbReference>
<sequence>MSHAHVSPRACPSWQVGQRRGGGGQCSVPLWIPSGRASLPAAFLGRGCGGSGCWPASLPSSCWRVRRRAGCRTEGQMEAAILIPSVLGPLLLPLLAVLLMALCVRCRELPGSYDSAATDSLTPSSIVIKRPPTLVPWPPATSYPPVTSFPPLSQPDLLPIPRSPQPPGGSHHMPSSRQGSDGANSVASYENEEPVCEDAEDDEDEEDYHNEGYLVVLPDPAPTTTASTVVPPAPVSKNPGLRDSAFSMESGEDYVNVPESEESADASLGEWLVSPWCPLRVHLLSLTLTPHPHSQCVWAPPLGVPTTSSTPPSPSAWVLSCSFQCGRLSF</sequence>
<feature type="transmembrane region" description="Helical" evidence="2">
    <location>
        <begin position="81"/>
        <end position="102"/>
    </location>
</feature>
<name>A0ABM4K820_EQUPR</name>